<name>A0ABS2X9H7_POLSP</name>
<feature type="non-terminal residue" evidence="2">
    <location>
        <position position="115"/>
    </location>
</feature>
<dbReference type="EMBL" id="JAAWVQ010005931">
    <property type="protein sequence ID" value="MBN3270875.1"/>
    <property type="molecule type" value="Genomic_DNA"/>
</dbReference>
<dbReference type="PANTHER" id="PTHR13394">
    <property type="entry name" value="ORIGIN RECOGNITION COMPLEX SUBUNIT 6"/>
    <property type="match status" value="1"/>
</dbReference>
<dbReference type="Pfam" id="PF21913">
    <property type="entry name" value="ORC6_2nd"/>
    <property type="match status" value="1"/>
</dbReference>
<evidence type="ECO:0000313" key="2">
    <source>
        <dbReference type="EMBL" id="MBN3270875.1"/>
    </source>
</evidence>
<comment type="caution">
    <text evidence="2">The sequence shown here is derived from an EMBL/GenBank/DDBJ whole genome shotgun (WGS) entry which is preliminary data.</text>
</comment>
<dbReference type="PANTHER" id="PTHR13394:SF0">
    <property type="entry name" value="ORIGIN RECOGNITION COMPLEX SUBUNIT 6"/>
    <property type="match status" value="1"/>
</dbReference>
<gene>
    <name evidence="2" type="primary">Orc6_1</name>
    <name evidence="2" type="ORF">GTO93_0021093</name>
</gene>
<reference evidence="2" key="1">
    <citation type="journal article" date="2021" name="Cell">
        <title>Tracing the genetic footprints of vertebrate landing in non-teleost ray-finned fishes.</title>
        <authorList>
            <person name="Bi X."/>
            <person name="Wang K."/>
            <person name="Yang L."/>
            <person name="Pan H."/>
            <person name="Jiang H."/>
            <person name="Wei Q."/>
            <person name="Fang M."/>
            <person name="Yu H."/>
            <person name="Zhu C."/>
            <person name="Cai Y."/>
            <person name="He Y."/>
            <person name="Gan X."/>
            <person name="Zeng H."/>
            <person name="Yu D."/>
            <person name="Zhu Y."/>
            <person name="Jiang H."/>
            <person name="Qiu Q."/>
            <person name="Yang H."/>
            <person name="Zhang Y.E."/>
            <person name="Wang W."/>
            <person name="Zhu M."/>
            <person name="He S."/>
            <person name="Zhang G."/>
        </authorList>
    </citation>
    <scope>NUCLEOTIDE SEQUENCE</scope>
    <source>
        <strain evidence="2">Pddl_001</strain>
    </source>
</reference>
<evidence type="ECO:0000313" key="3">
    <source>
        <dbReference type="Proteomes" id="UP001166093"/>
    </source>
</evidence>
<keyword evidence="3" id="KW-1185">Reference proteome</keyword>
<proteinExistence type="predicted"/>
<dbReference type="InterPro" id="IPR054113">
    <property type="entry name" value="ORC6_cyclin-like_2nd"/>
</dbReference>
<dbReference type="Gene3D" id="1.10.472.10">
    <property type="entry name" value="Cyclin-like"/>
    <property type="match status" value="1"/>
</dbReference>
<protein>
    <submittedName>
        <fullName evidence="2">ORC6 protein</fullName>
    </submittedName>
</protein>
<dbReference type="Proteomes" id="UP001166093">
    <property type="component" value="Unassembled WGS sequence"/>
</dbReference>
<dbReference type="InterPro" id="IPR020529">
    <property type="entry name" value="ORC6_met/pln"/>
</dbReference>
<feature type="domain" description="ORC6 second cyclin-like" evidence="1">
    <location>
        <begin position="49"/>
        <end position="100"/>
    </location>
</feature>
<evidence type="ECO:0000259" key="1">
    <source>
        <dbReference type="Pfam" id="PF21913"/>
    </source>
</evidence>
<feature type="non-terminal residue" evidence="2">
    <location>
        <position position="1"/>
    </location>
</feature>
<accession>A0ABS2X9H7</accession>
<sequence>MCVDLAAISMKHPVDKVRRHAGNIGLSKKICQSYLKPLDCMLGLVSQMGIRDLAVQHGCTEAVNTAVKKLHRSQSSLPEAQQSGLALSKLLFTTAALLTALTLHPIGEVWTANLQ</sequence>
<organism evidence="2 3">
    <name type="scientific">Polyodon spathula</name>
    <name type="common">North American paddlefish</name>
    <name type="synonym">Squalus spathula</name>
    <dbReference type="NCBI Taxonomy" id="7913"/>
    <lineage>
        <taxon>Eukaryota</taxon>
        <taxon>Metazoa</taxon>
        <taxon>Chordata</taxon>
        <taxon>Craniata</taxon>
        <taxon>Vertebrata</taxon>
        <taxon>Euteleostomi</taxon>
        <taxon>Actinopterygii</taxon>
        <taxon>Chondrostei</taxon>
        <taxon>Acipenseriformes</taxon>
        <taxon>Polyodontidae</taxon>
        <taxon>Polyodon</taxon>
    </lineage>
</organism>